<reference evidence="1" key="1">
    <citation type="submission" date="2022-12" db="EMBL/GenBank/DDBJ databases">
        <authorList>
            <person name="Alioto T."/>
            <person name="Alioto T."/>
            <person name="Gomez Garrido J."/>
        </authorList>
    </citation>
    <scope>NUCLEOTIDE SEQUENCE</scope>
</reference>
<evidence type="ECO:0000313" key="1">
    <source>
        <dbReference type="EMBL" id="CAI5792845.1"/>
    </source>
</evidence>
<organism evidence="1 2">
    <name type="scientific">Podarcis lilfordi</name>
    <name type="common">Lilford's wall lizard</name>
    <dbReference type="NCBI Taxonomy" id="74358"/>
    <lineage>
        <taxon>Eukaryota</taxon>
        <taxon>Metazoa</taxon>
        <taxon>Chordata</taxon>
        <taxon>Craniata</taxon>
        <taxon>Vertebrata</taxon>
        <taxon>Euteleostomi</taxon>
        <taxon>Lepidosauria</taxon>
        <taxon>Squamata</taxon>
        <taxon>Bifurcata</taxon>
        <taxon>Unidentata</taxon>
        <taxon>Episquamata</taxon>
        <taxon>Laterata</taxon>
        <taxon>Lacertibaenia</taxon>
        <taxon>Lacertidae</taxon>
        <taxon>Podarcis</taxon>
    </lineage>
</organism>
<sequence length="99" mass="11449">MDFAYVALQRGDKEYEFRTPCHCTVVPKIRLKANSYNQNSTKLVPPLKNSTISLLLTQPLHPVLLWSLQFKVTLFTHFTEQSRVQKPTVEPKRISKPPI</sequence>
<dbReference type="Proteomes" id="UP001178461">
    <property type="component" value="Chromosome 14"/>
</dbReference>
<evidence type="ECO:0000313" key="2">
    <source>
        <dbReference type="Proteomes" id="UP001178461"/>
    </source>
</evidence>
<proteinExistence type="predicted"/>
<dbReference type="AlphaFoldDB" id="A0AA35LAK3"/>
<dbReference type="EMBL" id="OX395139">
    <property type="protein sequence ID" value="CAI5792845.1"/>
    <property type="molecule type" value="Genomic_DNA"/>
</dbReference>
<name>A0AA35LAK3_9SAUR</name>
<protein>
    <submittedName>
        <fullName evidence="1">Uncharacterized protein</fullName>
    </submittedName>
</protein>
<accession>A0AA35LAK3</accession>
<keyword evidence="2" id="KW-1185">Reference proteome</keyword>
<gene>
    <name evidence="1" type="ORF">PODLI_1B019592</name>
</gene>